<gene>
    <name evidence="1" type="ORF">M8523_09190</name>
</gene>
<protein>
    <submittedName>
        <fullName evidence="1">Uncharacterized protein</fullName>
    </submittedName>
</protein>
<evidence type="ECO:0000313" key="1">
    <source>
        <dbReference type="EMBL" id="MCW6508195.1"/>
    </source>
</evidence>
<proteinExistence type="predicted"/>
<name>A0AA42CMB9_9HYPH</name>
<evidence type="ECO:0000313" key="2">
    <source>
        <dbReference type="Proteomes" id="UP001165667"/>
    </source>
</evidence>
<sequence length="105" mass="10531">MSGASDAPAAPSSTPLTSDGIEGALKAMCLVDVHAALAALQAAKTKEAILTGAEAALDLVALFFPPAIVLEDVLKLIGALIVLRDAGLVRSGQPEDPALARCAGR</sequence>
<organism evidence="1 2">
    <name type="scientific">Lichenifustis flavocetrariae</name>
    <dbReference type="NCBI Taxonomy" id="2949735"/>
    <lineage>
        <taxon>Bacteria</taxon>
        <taxon>Pseudomonadati</taxon>
        <taxon>Pseudomonadota</taxon>
        <taxon>Alphaproteobacteria</taxon>
        <taxon>Hyphomicrobiales</taxon>
        <taxon>Lichenihabitantaceae</taxon>
        <taxon>Lichenifustis</taxon>
    </lineage>
</organism>
<dbReference type="Proteomes" id="UP001165667">
    <property type="component" value="Unassembled WGS sequence"/>
</dbReference>
<dbReference type="EMBL" id="JAMOIM010000005">
    <property type="protein sequence ID" value="MCW6508195.1"/>
    <property type="molecule type" value="Genomic_DNA"/>
</dbReference>
<dbReference type="AlphaFoldDB" id="A0AA42CMB9"/>
<reference evidence="1" key="1">
    <citation type="submission" date="2022-05" db="EMBL/GenBank/DDBJ databases">
        <authorList>
            <person name="Pankratov T."/>
        </authorList>
    </citation>
    <scope>NUCLEOTIDE SEQUENCE</scope>
    <source>
        <strain evidence="1">BP6-180914</strain>
    </source>
</reference>
<dbReference type="RefSeq" id="WP_282584567.1">
    <property type="nucleotide sequence ID" value="NZ_JAMOIM010000005.1"/>
</dbReference>
<comment type="caution">
    <text evidence="1">The sequence shown here is derived from an EMBL/GenBank/DDBJ whole genome shotgun (WGS) entry which is preliminary data.</text>
</comment>
<accession>A0AA42CMB9</accession>
<keyword evidence="2" id="KW-1185">Reference proteome</keyword>